<evidence type="ECO:0000313" key="2">
    <source>
        <dbReference type="Proteomes" id="UP000198894"/>
    </source>
</evidence>
<evidence type="ECO:0000313" key="1">
    <source>
        <dbReference type="EMBL" id="SDI91589.1"/>
    </source>
</evidence>
<keyword evidence="2" id="KW-1185">Reference proteome</keyword>
<name>A0A1G8PGH6_9HYPH</name>
<reference evidence="2" key="1">
    <citation type="submission" date="2016-10" db="EMBL/GenBank/DDBJ databases">
        <authorList>
            <person name="Varghese N."/>
            <person name="Submissions S."/>
        </authorList>
    </citation>
    <scope>NUCLEOTIDE SEQUENCE [LARGE SCALE GENOMIC DNA]</scope>
    <source>
        <strain evidence="2">CGMCC 1.11022</strain>
    </source>
</reference>
<protein>
    <submittedName>
        <fullName evidence="1">Uncharacterized protein</fullName>
    </submittedName>
</protein>
<accession>A0A1G8PGH6</accession>
<organism evidence="1 2">
    <name type="scientific">Mesorhizobium muleiense</name>
    <dbReference type="NCBI Taxonomy" id="1004279"/>
    <lineage>
        <taxon>Bacteria</taxon>
        <taxon>Pseudomonadati</taxon>
        <taxon>Pseudomonadota</taxon>
        <taxon>Alphaproteobacteria</taxon>
        <taxon>Hyphomicrobiales</taxon>
        <taxon>Phyllobacteriaceae</taxon>
        <taxon>Mesorhizobium</taxon>
    </lineage>
</organism>
<gene>
    <name evidence="1" type="ORF">SAMN05428953_103276</name>
</gene>
<sequence>MVNIRGHLSAMLAATIAAGAERNIGDLGKASRLD</sequence>
<dbReference type="Proteomes" id="UP000198894">
    <property type="component" value="Unassembled WGS sequence"/>
</dbReference>
<proteinExistence type="predicted"/>
<dbReference type="EMBL" id="FNEE01000003">
    <property type="protein sequence ID" value="SDI91589.1"/>
    <property type="molecule type" value="Genomic_DNA"/>
</dbReference>
<dbReference type="AlphaFoldDB" id="A0A1G8PGH6"/>